<dbReference type="PROSITE" id="PS51915">
    <property type="entry name" value="ZAD"/>
    <property type="match status" value="1"/>
</dbReference>
<evidence type="ECO:0000256" key="3">
    <source>
        <dbReference type="ARBA" id="ARBA00022771"/>
    </source>
</evidence>
<keyword evidence="9" id="KW-1185">Reference proteome</keyword>
<dbReference type="GO" id="GO:0000981">
    <property type="term" value="F:DNA-binding transcription factor activity, RNA polymerase II-specific"/>
    <property type="evidence" value="ECO:0007669"/>
    <property type="project" value="TreeGrafter"/>
</dbReference>
<feature type="domain" description="ZAD" evidence="8">
    <location>
        <begin position="1"/>
        <end position="78"/>
    </location>
</feature>
<feature type="domain" description="C2H2-type" evidence="7">
    <location>
        <begin position="366"/>
        <end position="394"/>
    </location>
</feature>
<dbReference type="SMART" id="SM00355">
    <property type="entry name" value="ZnF_C2H2"/>
    <property type="match status" value="6"/>
</dbReference>
<dbReference type="GO" id="GO:0000977">
    <property type="term" value="F:RNA polymerase II transcription regulatory region sequence-specific DNA binding"/>
    <property type="evidence" value="ECO:0007669"/>
    <property type="project" value="TreeGrafter"/>
</dbReference>
<dbReference type="Proteomes" id="UP001652620">
    <property type="component" value="Chromosome 4"/>
</dbReference>
<feature type="domain" description="C2H2-type" evidence="7">
    <location>
        <begin position="309"/>
        <end position="337"/>
    </location>
</feature>
<gene>
    <name evidence="10" type="primary">LOC105234207</name>
</gene>
<dbReference type="FunCoup" id="A0A6I9VPP6">
    <property type="interactions" value="1096"/>
</dbReference>
<reference evidence="10" key="1">
    <citation type="submission" date="2025-08" db="UniProtKB">
        <authorList>
            <consortium name="RefSeq"/>
        </authorList>
    </citation>
    <scope>IDENTIFICATION</scope>
    <source>
        <tissue evidence="10">Adult</tissue>
    </source>
</reference>
<feature type="binding site" evidence="6">
    <location>
        <position position="51"/>
    </location>
    <ligand>
        <name>Zn(2+)</name>
        <dbReference type="ChEBI" id="CHEBI:29105"/>
    </ligand>
</feature>
<feature type="domain" description="C2H2-type" evidence="7">
    <location>
        <begin position="278"/>
        <end position="306"/>
    </location>
</feature>
<dbReference type="PROSITE" id="PS50157">
    <property type="entry name" value="ZINC_FINGER_C2H2_2"/>
    <property type="match status" value="5"/>
</dbReference>
<dbReference type="PROSITE" id="PS00028">
    <property type="entry name" value="ZINC_FINGER_C2H2_1"/>
    <property type="match status" value="5"/>
</dbReference>
<feature type="binding site" evidence="6">
    <location>
        <position position="3"/>
    </location>
    <ligand>
        <name>Zn(2+)</name>
        <dbReference type="ChEBI" id="CHEBI:29105"/>
    </ligand>
</feature>
<dbReference type="InterPro" id="IPR013087">
    <property type="entry name" value="Znf_C2H2_type"/>
</dbReference>
<organism evidence="9 10">
    <name type="scientific">Bactrocera dorsalis</name>
    <name type="common">Oriental fruit fly</name>
    <name type="synonym">Dacus dorsalis</name>
    <dbReference type="NCBI Taxonomy" id="27457"/>
    <lineage>
        <taxon>Eukaryota</taxon>
        <taxon>Metazoa</taxon>
        <taxon>Ecdysozoa</taxon>
        <taxon>Arthropoda</taxon>
        <taxon>Hexapoda</taxon>
        <taxon>Insecta</taxon>
        <taxon>Pterygota</taxon>
        <taxon>Neoptera</taxon>
        <taxon>Endopterygota</taxon>
        <taxon>Diptera</taxon>
        <taxon>Brachycera</taxon>
        <taxon>Muscomorpha</taxon>
        <taxon>Tephritoidea</taxon>
        <taxon>Tephritidae</taxon>
        <taxon>Bactrocera</taxon>
        <taxon>Bactrocera</taxon>
    </lineage>
</organism>
<keyword evidence="1 6" id="KW-0479">Metal-binding</keyword>
<accession>A0A6I9VPP6</accession>
<dbReference type="InterPro" id="IPR012934">
    <property type="entry name" value="Znf_AD"/>
</dbReference>
<evidence type="ECO:0000259" key="7">
    <source>
        <dbReference type="PROSITE" id="PS50157"/>
    </source>
</evidence>
<dbReference type="Pfam" id="PF00096">
    <property type="entry name" value="zf-C2H2"/>
    <property type="match status" value="1"/>
</dbReference>
<proteinExistence type="predicted"/>
<feature type="binding site" evidence="6">
    <location>
        <position position="54"/>
    </location>
    <ligand>
        <name>Zn(2+)</name>
        <dbReference type="ChEBI" id="CHEBI:29105"/>
    </ligand>
</feature>
<keyword evidence="4 6" id="KW-0862">Zinc</keyword>
<keyword evidence="3 5" id="KW-0863">Zinc-finger</keyword>
<sequence>MICRLCLIESNEILKIYNETGEMIDNNILKVVAKHFQIEIRYDDAVSNIICLVCWDYLSKFHKYWLSIEEKQITLNNQLHFTEIKRDIEDVETEGFAYEDKNSTNEKIETGLCEPEVVMLIQNTDTFRVETEFVAAKTEEENEATVECDVFGPTSDSLDILSKENEIEIEDIASNSQQKRKYTKRNKTISKASSSATKEIKIESSQNKAIREADKFIAENTQLNCCICTDQLKDFKELKTHFRQKHQCAGYMICCNLRFNKRSLYADHIQLHKNPDYFKCCICNKQLISRKNYAHHMHSLHPAEENLQFACKLCPKKFSKKYILDTHIKTRHMPKDHICNICDKAFSRIWILEQHEKAVHRNEFESVCEICGKRLRNAANLQYHMDNIHNTEPRPEVECTLCHKWLKSNRSLRKHMISHRAEASGAVIKNRDIRLHHIPVEPTESSPAASKEKSG</sequence>
<evidence type="ECO:0000256" key="6">
    <source>
        <dbReference type="PROSITE-ProRule" id="PRU01263"/>
    </source>
</evidence>
<evidence type="ECO:0000259" key="8">
    <source>
        <dbReference type="PROSITE" id="PS51915"/>
    </source>
</evidence>
<keyword evidence="2" id="KW-0677">Repeat</keyword>
<dbReference type="PANTHER" id="PTHR24379">
    <property type="entry name" value="KRAB AND ZINC FINGER DOMAIN-CONTAINING"/>
    <property type="match status" value="1"/>
</dbReference>
<evidence type="ECO:0000256" key="5">
    <source>
        <dbReference type="PROSITE-ProRule" id="PRU00042"/>
    </source>
</evidence>
<dbReference type="KEGG" id="bdr:105234207"/>
<evidence type="ECO:0000256" key="1">
    <source>
        <dbReference type="ARBA" id="ARBA00022723"/>
    </source>
</evidence>
<feature type="domain" description="C2H2-type" evidence="7">
    <location>
        <begin position="397"/>
        <end position="424"/>
    </location>
</feature>
<dbReference type="AlphaFoldDB" id="A0A6I9VPP6"/>
<dbReference type="GO" id="GO:0005634">
    <property type="term" value="C:nucleus"/>
    <property type="evidence" value="ECO:0007669"/>
    <property type="project" value="InterPro"/>
</dbReference>
<evidence type="ECO:0000313" key="9">
    <source>
        <dbReference type="Proteomes" id="UP001652620"/>
    </source>
</evidence>
<dbReference type="SUPFAM" id="SSF57667">
    <property type="entry name" value="beta-beta-alpha zinc fingers"/>
    <property type="match status" value="2"/>
</dbReference>
<dbReference type="GeneID" id="105234207"/>
<dbReference type="SUPFAM" id="SSF57716">
    <property type="entry name" value="Glucocorticoid receptor-like (DNA-binding domain)"/>
    <property type="match status" value="1"/>
</dbReference>
<dbReference type="SMART" id="SM00868">
    <property type="entry name" value="zf-AD"/>
    <property type="match status" value="1"/>
</dbReference>
<dbReference type="Gene3D" id="3.40.1800.20">
    <property type="match status" value="1"/>
</dbReference>
<name>A0A6I9VPP6_BACDO</name>
<dbReference type="InterPro" id="IPR036236">
    <property type="entry name" value="Znf_C2H2_sf"/>
</dbReference>
<feature type="binding site" evidence="6">
    <location>
        <position position="6"/>
    </location>
    <ligand>
        <name>Zn(2+)</name>
        <dbReference type="ChEBI" id="CHEBI:29105"/>
    </ligand>
</feature>
<evidence type="ECO:0000256" key="4">
    <source>
        <dbReference type="ARBA" id="ARBA00022833"/>
    </source>
</evidence>
<evidence type="ECO:0000256" key="2">
    <source>
        <dbReference type="ARBA" id="ARBA00022737"/>
    </source>
</evidence>
<feature type="domain" description="C2H2-type" evidence="7">
    <location>
        <begin position="337"/>
        <end position="365"/>
    </location>
</feature>
<protein>
    <submittedName>
        <fullName evidence="10">Transcription factor grauzone</fullName>
    </submittedName>
</protein>
<dbReference type="GO" id="GO:0008270">
    <property type="term" value="F:zinc ion binding"/>
    <property type="evidence" value="ECO:0007669"/>
    <property type="project" value="UniProtKB-UniRule"/>
</dbReference>
<dbReference type="RefSeq" id="XP_011214794.2">
    <property type="nucleotide sequence ID" value="XM_011216492.4"/>
</dbReference>
<dbReference type="InParanoid" id="A0A6I9VPP6"/>
<dbReference type="PANTHER" id="PTHR24379:SF127">
    <property type="entry name" value="BLOODY FINGERS-RELATED"/>
    <property type="match status" value="1"/>
</dbReference>
<dbReference type="Gene3D" id="3.30.160.60">
    <property type="entry name" value="Classic Zinc Finger"/>
    <property type="match status" value="2"/>
</dbReference>
<evidence type="ECO:0000313" key="10">
    <source>
        <dbReference type="RefSeq" id="XP_011214794.2"/>
    </source>
</evidence>
<dbReference type="Pfam" id="PF07776">
    <property type="entry name" value="zf-AD"/>
    <property type="match status" value="1"/>
</dbReference>
<dbReference type="OrthoDB" id="3565419at2759"/>